<reference evidence="1 2" key="1">
    <citation type="submission" date="2019-10" db="EMBL/GenBank/DDBJ databases">
        <authorList>
            <person name="Palmer J.M."/>
        </authorList>
    </citation>
    <scope>NUCLEOTIDE SEQUENCE [LARGE SCALE GENOMIC DNA]</scope>
    <source>
        <strain evidence="1 2">TWF694</strain>
    </source>
</reference>
<gene>
    <name evidence="1" type="ORF">TWF694_005514</name>
</gene>
<dbReference type="SUPFAM" id="SSF53167">
    <property type="entry name" value="Purine and uridine phosphorylases"/>
    <property type="match status" value="1"/>
</dbReference>
<name>A0AAV9WTD4_9PEZI</name>
<dbReference type="Proteomes" id="UP001365542">
    <property type="component" value="Unassembled WGS sequence"/>
</dbReference>
<dbReference type="AlphaFoldDB" id="A0AAV9WTD4"/>
<proteinExistence type="predicted"/>
<comment type="caution">
    <text evidence="1">The sequence shown here is derived from an EMBL/GenBank/DDBJ whole genome shotgun (WGS) entry which is preliminary data.</text>
</comment>
<evidence type="ECO:0008006" key="3">
    <source>
        <dbReference type="Google" id="ProtNLM"/>
    </source>
</evidence>
<dbReference type="PANTHER" id="PTHR46082">
    <property type="entry name" value="ATP/GTP-BINDING PROTEIN-RELATED"/>
    <property type="match status" value="1"/>
</dbReference>
<protein>
    <recommendedName>
        <fullName evidence="3">Nucleoside phosphorylase domain-containing protein</fullName>
    </recommendedName>
</protein>
<accession>A0AAV9WTD4</accession>
<dbReference type="InterPro" id="IPR035994">
    <property type="entry name" value="Nucleoside_phosphorylase_sf"/>
</dbReference>
<dbReference type="EMBL" id="JAVHJO010000017">
    <property type="protein sequence ID" value="KAK6525375.1"/>
    <property type="molecule type" value="Genomic_DNA"/>
</dbReference>
<evidence type="ECO:0000313" key="1">
    <source>
        <dbReference type="EMBL" id="KAK6525375.1"/>
    </source>
</evidence>
<dbReference type="InterPro" id="IPR053137">
    <property type="entry name" value="NLR-like"/>
</dbReference>
<sequence length="417" mass="47539">MTARNKNTRRQDDQPYSLGSYTIGWVFSGYFFYRDEDECKFIFNEIHPKLPTNPRDTTKYSFGRIGQHNVVVAHIPNSTNRGAASYAAANMSLTFFNVSLILLVGTAGGVPKQSLKPLEQDVVCGDVVVSYYGKWKECGFVIPYLERGNDKQYQIKDMNYSPSPETIKALENWKDRIAMGRTKITRYLPKAKEINPDWYHPPWPERDILYQVDSDQCVERAIRTSHDPVVHYGAIGAGDTAMTDGYGRDQLRDMYGVLAFDTQTRELLRGFNMVVIKGISHYCDGRPENMNLGPWGSLTATAAAKDFLNFVSVITPGPPQHQLCKWVNESECETSWLEPYRVPALVYCLSWVGPPVTWYHVPVDAEGRDVIRSQCLPFLGGWGLQMQRERSKLSADDILNTYPRVWRLLGRKLFYEG</sequence>
<organism evidence="1 2">
    <name type="scientific">Orbilia ellipsospora</name>
    <dbReference type="NCBI Taxonomy" id="2528407"/>
    <lineage>
        <taxon>Eukaryota</taxon>
        <taxon>Fungi</taxon>
        <taxon>Dikarya</taxon>
        <taxon>Ascomycota</taxon>
        <taxon>Pezizomycotina</taxon>
        <taxon>Orbiliomycetes</taxon>
        <taxon>Orbiliales</taxon>
        <taxon>Orbiliaceae</taxon>
        <taxon>Orbilia</taxon>
    </lineage>
</organism>
<keyword evidence="2" id="KW-1185">Reference proteome</keyword>
<dbReference type="Gene3D" id="3.40.50.1580">
    <property type="entry name" value="Nucleoside phosphorylase domain"/>
    <property type="match status" value="1"/>
</dbReference>
<dbReference type="GO" id="GO:0009116">
    <property type="term" value="P:nucleoside metabolic process"/>
    <property type="evidence" value="ECO:0007669"/>
    <property type="project" value="InterPro"/>
</dbReference>
<evidence type="ECO:0000313" key="2">
    <source>
        <dbReference type="Proteomes" id="UP001365542"/>
    </source>
</evidence>
<dbReference type="PANTHER" id="PTHR46082:SF6">
    <property type="entry name" value="AAA+ ATPASE DOMAIN-CONTAINING PROTEIN-RELATED"/>
    <property type="match status" value="1"/>
</dbReference>
<dbReference type="GO" id="GO:0003824">
    <property type="term" value="F:catalytic activity"/>
    <property type="evidence" value="ECO:0007669"/>
    <property type="project" value="InterPro"/>
</dbReference>